<dbReference type="GO" id="GO:0005634">
    <property type="term" value="C:nucleus"/>
    <property type="evidence" value="ECO:0007669"/>
    <property type="project" value="UniProtKB-SubCell"/>
</dbReference>
<evidence type="ECO:0000313" key="7">
    <source>
        <dbReference type="Proteomes" id="UP000070544"/>
    </source>
</evidence>
<dbReference type="InterPro" id="IPR001353">
    <property type="entry name" value="Proteasome_sua/b"/>
</dbReference>
<dbReference type="Proteomes" id="UP000070544">
    <property type="component" value="Unassembled WGS sequence"/>
</dbReference>
<dbReference type="AlphaFoldDB" id="A0A139AMG5"/>
<evidence type="ECO:0000256" key="4">
    <source>
        <dbReference type="ARBA" id="ARBA00026071"/>
    </source>
</evidence>
<dbReference type="InterPro" id="IPR023333">
    <property type="entry name" value="Proteasome_suB-type"/>
</dbReference>
<organism evidence="6 7">
    <name type="scientific">Gonapodya prolifera (strain JEL478)</name>
    <name type="common">Monoblepharis prolifera</name>
    <dbReference type="NCBI Taxonomy" id="1344416"/>
    <lineage>
        <taxon>Eukaryota</taxon>
        <taxon>Fungi</taxon>
        <taxon>Fungi incertae sedis</taxon>
        <taxon>Chytridiomycota</taxon>
        <taxon>Chytridiomycota incertae sedis</taxon>
        <taxon>Monoblepharidomycetes</taxon>
        <taxon>Monoblepharidales</taxon>
        <taxon>Gonapodyaceae</taxon>
        <taxon>Gonapodya</taxon>
    </lineage>
</organism>
<dbReference type="STRING" id="1344416.A0A139AMG5"/>
<gene>
    <name evidence="6" type="ORF">M427DRAFT_109987</name>
</gene>
<dbReference type="InterPro" id="IPR016050">
    <property type="entry name" value="Proteasome_bsu_CS"/>
</dbReference>
<sequence>METLLGIVGKDYTLLAADAVSARSIVVMKRGEDKSRPLNDHNLMVFTGEPGDAVNFAEFIQANLKLYEIRNATPLSTKAIASYTRRELADSLRSRNSYAVNLLIGGVDPKTKTPELYWMDYLGAMVKVNHGAHGYAAYFCSSVFDRHWKADMSLDEGIALLQKCLHELRTRLVVNQSVFIVKVVDSNGIREIQV</sequence>
<dbReference type="InterPro" id="IPR035206">
    <property type="entry name" value="Proteasome_beta2"/>
</dbReference>
<evidence type="ECO:0000256" key="2">
    <source>
        <dbReference type="ARBA" id="ARBA00022942"/>
    </source>
</evidence>
<comment type="subunit">
    <text evidence="4">The 26S proteasome consists of a 20S proteasome core and two 19S regulatory subunits. The 20S proteasome core is composed of 28 subunits that are arranged in four stacked rings, resulting in a barrel-shaped structure. The two end rings are each formed by seven alpha subunits, and the two central rings are each formed by seven beta subunits. The catalytic chamber with the active sites is on the inside of the barrel.</text>
</comment>
<evidence type="ECO:0000256" key="5">
    <source>
        <dbReference type="RuleBase" id="RU004203"/>
    </source>
</evidence>
<dbReference type="SUPFAM" id="SSF56235">
    <property type="entry name" value="N-terminal nucleophile aminohydrolases (Ntn hydrolases)"/>
    <property type="match status" value="1"/>
</dbReference>
<dbReference type="GO" id="GO:0043161">
    <property type="term" value="P:proteasome-mediated ubiquitin-dependent protein catabolic process"/>
    <property type="evidence" value="ECO:0007669"/>
    <property type="project" value="EnsemblFungi"/>
</dbReference>
<dbReference type="PANTHER" id="PTHR32194:SF2">
    <property type="entry name" value="PROTEASOME SUBUNIT BETA TYPE-1"/>
    <property type="match status" value="1"/>
</dbReference>
<evidence type="ECO:0000256" key="1">
    <source>
        <dbReference type="ARBA" id="ARBA00022490"/>
    </source>
</evidence>
<keyword evidence="7" id="KW-1185">Reference proteome</keyword>
<comment type="subcellular location">
    <subcellularLocation>
        <location evidence="5">Cytoplasm</location>
    </subcellularLocation>
    <subcellularLocation>
        <location evidence="5">Nucleus</location>
    </subcellularLocation>
</comment>
<evidence type="ECO:0000256" key="3">
    <source>
        <dbReference type="ARBA" id="ARBA00023242"/>
    </source>
</evidence>
<name>A0A139AMG5_GONPJ</name>
<dbReference type="PANTHER" id="PTHR32194">
    <property type="entry name" value="METALLOPROTEASE TLDD"/>
    <property type="match status" value="1"/>
</dbReference>
<dbReference type="InterPro" id="IPR029055">
    <property type="entry name" value="Ntn_hydrolases_N"/>
</dbReference>
<dbReference type="PROSITE" id="PS00854">
    <property type="entry name" value="PROTEASOME_BETA_1"/>
    <property type="match status" value="1"/>
</dbReference>
<dbReference type="FunFam" id="3.60.20.10:FF:000008">
    <property type="entry name" value="Proteasome subunit beta type-4"/>
    <property type="match status" value="1"/>
</dbReference>
<dbReference type="Pfam" id="PF00227">
    <property type="entry name" value="Proteasome"/>
    <property type="match status" value="1"/>
</dbReference>
<dbReference type="GO" id="GO:0061133">
    <property type="term" value="F:endopeptidase activator activity"/>
    <property type="evidence" value="ECO:0007669"/>
    <property type="project" value="EnsemblFungi"/>
</dbReference>
<dbReference type="EMBL" id="KQ965744">
    <property type="protein sequence ID" value="KXS17960.1"/>
    <property type="molecule type" value="Genomic_DNA"/>
</dbReference>
<comment type="similarity">
    <text evidence="5">Belongs to the peptidase T1B family.</text>
</comment>
<dbReference type="CDD" id="cd03758">
    <property type="entry name" value="proteasome_beta_type_2"/>
    <property type="match status" value="1"/>
</dbReference>
<dbReference type="Gene3D" id="3.60.20.10">
    <property type="entry name" value="Glutamine Phosphoribosylpyrophosphate, subunit 1, domain 1"/>
    <property type="match status" value="1"/>
</dbReference>
<keyword evidence="2 5" id="KW-0647">Proteasome</keyword>
<dbReference type="GO" id="GO:0010499">
    <property type="term" value="P:proteasomal ubiquitin-independent protein catabolic process"/>
    <property type="evidence" value="ECO:0007669"/>
    <property type="project" value="EnsemblFungi"/>
</dbReference>
<comment type="subunit">
    <text evidence="5">Component of the proteasome complex.</text>
</comment>
<dbReference type="GO" id="GO:0019774">
    <property type="term" value="C:proteasome core complex, beta-subunit complex"/>
    <property type="evidence" value="ECO:0007669"/>
    <property type="project" value="EnsemblFungi"/>
</dbReference>
<dbReference type="GO" id="GO:0005789">
    <property type="term" value="C:endoplasmic reticulum membrane"/>
    <property type="evidence" value="ECO:0007669"/>
    <property type="project" value="EnsemblFungi"/>
</dbReference>
<comment type="function">
    <text evidence="5">Component of the proteasome, a multicatalytic proteinase complex which is characterized by its ability to cleave peptides with Arg, Phe, Tyr, Leu, and Glu adjacent to the leaving group at neutral or slightly basic pH. The proteasome has an ATP-dependent proteolytic activity.</text>
</comment>
<keyword evidence="3 5" id="KW-0539">Nucleus</keyword>
<dbReference type="OMA" id="MKRDHDK"/>
<proteinExistence type="inferred from homology"/>
<evidence type="ECO:0000313" key="6">
    <source>
        <dbReference type="EMBL" id="KXS17960.1"/>
    </source>
</evidence>
<accession>A0A139AMG5</accession>
<keyword evidence="1 5" id="KW-0963">Cytoplasm</keyword>
<dbReference type="OrthoDB" id="268428at2759"/>
<protein>
    <recommendedName>
        <fullName evidence="5">Proteasome subunit beta</fullName>
    </recommendedName>
</protein>
<reference evidence="6 7" key="1">
    <citation type="journal article" date="2015" name="Genome Biol. Evol.">
        <title>Phylogenomic analyses indicate that early fungi evolved digesting cell walls of algal ancestors of land plants.</title>
        <authorList>
            <person name="Chang Y."/>
            <person name="Wang S."/>
            <person name="Sekimoto S."/>
            <person name="Aerts A.L."/>
            <person name="Choi C."/>
            <person name="Clum A."/>
            <person name="LaButti K.M."/>
            <person name="Lindquist E.A."/>
            <person name="Yee Ngan C."/>
            <person name="Ohm R.A."/>
            <person name="Salamov A.A."/>
            <person name="Grigoriev I.V."/>
            <person name="Spatafora J.W."/>
            <person name="Berbee M.L."/>
        </authorList>
    </citation>
    <scope>NUCLEOTIDE SEQUENCE [LARGE SCALE GENOMIC DNA]</scope>
    <source>
        <strain evidence="6 7">JEL478</strain>
    </source>
</reference>
<dbReference type="PROSITE" id="PS51476">
    <property type="entry name" value="PROTEASOME_BETA_2"/>
    <property type="match status" value="1"/>
</dbReference>